<protein>
    <recommendedName>
        <fullName evidence="2">Phasin domain-containing protein</fullName>
    </recommendedName>
</protein>
<dbReference type="EMBL" id="QYUK01000011">
    <property type="protein sequence ID" value="RJF86743.1"/>
    <property type="molecule type" value="Genomic_DNA"/>
</dbReference>
<proteinExistence type="predicted"/>
<keyword evidence="4" id="KW-1185">Reference proteome</keyword>
<reference evidence="3 4" key="1">
    <citation type="submission" date="2018-09" db="EMBL/GenBank/DDBJ databases">
        <authorList>
            <person name="Zhu H."/>
        </authorList>
    </citation>
    <scope>NUCLEOTIDE SEQUENCE [LARGE SCALE GENOMIC DNA]</scope>
    <source>
        <strain evidence="3 4">K1W22B-8</strain>
    </source>
</reference>
<feature type="domain" description="Phasin" evidence="2">
    <location>
        <begin position="31"/>
        <end position="135"/>
    </location>
</feature>
<comment type="caution">
    <text evidence="3">The sequence shown here is derived from an EMBL/GenBank/DDBJ whole genome shotgun (WGS) entry which is preliminary data.</text>
</comment>
<gene>
    <name evidence="3" type="ORF">D3874_06680</name>
</gene>
<evidence type="ECO:0000259" key="2">
    <source>
        <dbReference type="Pfam" id="PF09361"/>
    </source>
</evidence>
<dbReference type="InterPro" id="IPR018968">
    <property type="entry name" value="Phasin"/>
</dbReference>
<evidence type="ECO:0000256" key="1">
    <source>
        <dbReference type="SAM" id="MobiDB-lite"/>
    </source>
</evidence>
<name>A0A418W9Q0_9PROT</name>
<feature type="region of interest" description="Disordered" evidence="1">
    <location>
        <begin position="77"/>
        <end position="100"/>
    </location>
</feature>
<sequence length="150" mass="16074">MSDEKSSTTLLGLDLGKLLGSFRLPTVDVGQLIETNRKNMDALVAAQRSVTDGYTSLARRQVEIFQNTMEMAQGVIKAKREAKKSGEASSGGGDGPSSTEMAKMAFNMAIQNMKDLAEAASKANGEALALINERMKATLTELKAMRGTKE</sequence>
<dbReference type="AlphaFoldDB" id="A0A418W9Q0"/>
<dbReference type="Proteomes" id="UP000284605">
    <property type="component" value="Unassembled WGS sequence"/>
</dbReference>
<dbReference type="OrthoDB" id="7270805at2"/>
<dbReference type="RefSeq" id="WP_119777387.1">
    <property type="nucleotide sequence ID" value="NZ_QYUK01000011.1"/>
</dbReference>
<organism evidence="3 4">
    <name type="scientific">Oleomonas cavernae</name>
    <dbReference type="NCBI Taxonomy" id="2320859"/>
    <lineage>
        <taxon>Bacteria</taxon>
        <taxon>Pseudomonadati</taxon>
        <taxon>Pseudomonadota</taxon>
        <taxon>Alphaproteobacteria</taxon>
        <taxon>Acetobacterales</taxon>
        <taxon>Acetobacteraceae</taxon>
        <taxon>Oleomonas</taxon>
    </lineage>
</organism>
<evidence type="ECO:0000313" key="4">
    <source>
        <dbReference type="Proteomes" id="UP000284605"/>
    </source>
</evidence>
<dbReference type="Pfam" id="PF09361">
    <property type="entry name" value="Phasin_2"/>
    <property type="match status" value="1"/>
</dbReference>
<evidence type="ECO:0000313" key="3">
    <source>
        <dbReference type="EMBL" id="RJF86743.1"/>
    </source>
</evidence>
<accession>A0A418W9Q0</accession>